<evidence type="ECO:0000256" key="12">
    <source>
        <dbReference type="ARBA" id="ARBA00023316"/>
    </source>
</evidence>
<dbReference type="EMBL" id="DRDR01000082">
    <property type="protein sequence ID" value="HDL60187.1"/>
    <property type="molecule type" value="Genomic_DNA"/>
</dbReference>
<dbReference type="GO" id="GO:0005886">
    <property type="term" value="C:plasma membrane"/>
    <property type="evidence" value="ECO:0007669"/>
    <property type="project" value="UniProtKB-SubCell"/>
</dbReference>
<evidence type="ECO:0000259" key="15">
    <source>
        <dbReference type="Pfam" id="PF03717"/>
    </source>
</evidence>
<evidence type="ECO:0000313" key="16">
    <source>
        <dbReference type="EMBL" id="HDL60187.1"/>
    </source>
</evidence>
<keyword evidence="4" id="KW-0997">Cell inner membrane</keyword>
<dbReference type="GO" id="GO:0071972">
    <property type="term" value="F:peptidoglycan L,D-transpeptidase activity"/>
    <property type="evidence" value="ECO:0007669"/>
    <property type="project" value="TreeGrafter"/>
</dbReference>
<keyword evidence="8" id="KW-0133">Cell shape</keyword>
<dbReference type="AlphaFoldDB" id="A0A7V0LTW3"/>
<dbReference type="InterPro" id="IPR001460">
    <property type="entry name" value="PCN-bd_Tpept"/>
</dbReference>
<evidence type="ECO:0000256" key="13">
    <source>
        <dbReference type="SAM" id="Phobius"/>
    </source>
</evidence>
<dbReference type="GO" id="GO:0009002">
    <property type="term" value="F:serine-type D-Ala-D-Ala carboxypeptidase activity"/>
    <property type="evidence" value="ECO:0007669"/>
    <property type="project" value="InterPro"/>
</dbReference>
<comment type="subcellular location">
    <subcellularLocation>
        <location evidence="2">Cell membrane</location>
    </subcellularLocation>
    <subcellularLocation>
        <location evidence="1">Membrane</location>
        <topology evidence="1">Single-pass membrane protein</topology>
    </subcellularLocation>
</comment>
<comment type="caution">
    <text evidence="16">The sequence shown here is derived from an EMBL/GenBank/DDBJ whole genome shotgun (WGS) entry which is preliminary data.</text>
</comment>
<keyword evidence="6 13" id="KW-0812">Transmembrane</keyword>
<dbReference type="NCBIfam" id="TIGR03423">
    <property type="entry name" value="pbp2_mrdA"/>
    <property type="match status" value="1"/>
</dbReference>
<evidence type="ECO:0000256" key="6">
    <source>
        <dbReference type="ARBA" id="ARBA00022692"/>
    </source>
</evidence>
<evidence type="ECO:0000256" key="7">
    <source>
        <dbReference type="ARBA" id="ARBA00022801"/>
    </source>
</evidence>
<dbReference type="Pfam" id="PF03717">
    <property type="entry name" value="PBP_dimer"/>
    <property type="match status" value="1"/>
</dbReference>
<evidence type="ECO:0000256" key="11">
    <source>
        <dbReference type="ARBA" id="ARBA00023136"/>
    </source>
</evidence>
<dbReference type="GO" id="GO:0006508">
    <property type="term" value="P:proteolysis"/>
    <property type="evidence" value="ECO:0007669"/>
    <property type="project" value="UniProtKB-KW"/>
</dbReference>
<dbReference type="InterPro" id="IPR005311">
    <property type="entry name" value="PBP_dimer"/>
</dbReference>
<evidence type="ECO:0000256" key="9">
    <source>
        <dbReference type="ARBA" id="ARBA00022984"/>
    </source>
</evidence>
<gene>
    <name evidence="16" type="primary">mrdA</name>
    <name evidence="16" type="ORF">ENH14_01895</name>
</gene>
<evidence type="ECO:0000256" key="10">
    <source>
        <dbReference type="ARBA" id="ARBA00022989"/>
    </source>
</evidence>
<sequence length="555" mass="62720">MNKNKIFNIGIWLVFTILFLRLFQVQILKHKYYYELSLKNYLKPLKLHAPRGDIYDRKGKLLAHWEPVFRVSLIPDLIPPEGLKKLKEILGRLDVDPETLKIKSNYITIKTGIPFHKALIIEENYEEFPSVVVDADPSRVYYPQFNYLSHIIGYVGEASQEEIEKFNLSPGDVVGKSGVEAVYDTILRGRDGYRFIAMDSKGAIVDLNPRPPIPPVKGKSLRLTIDSDLTHYIDSLFLPYKKGACVVYNPITGDIYSLYSKPYFGSSLIKLRWEDYLKDPSSPLINRTIQGLYPPGSVFKPISALIGLASGKIERNTVFYCPGSYRFGRRVWKCWKSSGHGSLDLIQAIAQSCDVYFYQLGLTVGLENFLNILKDFRLPIKTGIDLPGEYQVLLPDVDYYRKKYGDYGFTEGYVMNLAIGQGEVLLTPIWIAVVTGIIANRGVSAIPHLLADHNPGYIKWDLPREDFEIVREGMLQVIKGEHGTASFLYSPQFSFAGKTGTAQNPHGKDHSLFTCFSPYDNPQIVITVVVENAGHGSEAAAPIAAKILERWYEKK</sequence>
<dbReference type="Gene3D" id="3.30.1390.30">
    <property type="entry name" value="Penicillin-binding protein 2a, domain 3"/>
    <property type="match status" value="1"/>
</dbReference>
<organism evidence="16">
    <name type="scientific">candidate division WOR-3 bacterium</name>
    <dbReference type="NCBI Taxonomy" id="2052148"/>
    <lineage>
        <taxon>Bacteria</taxon>
        <taxon>Bacteria division WOR-3</taxon>
    </lineage>
</organism>
<evidence type="ECO:0000259" key="14">
    <source>
        <dbReference type="Pfam" id="PF00905"/>
    </source>
</evidence>
<dbReference type="SUPFAM" id="SSF56519">
    <property type="entry name" value="Penicillin binding protein dimerisation domain"/>
    <property type="match status" value="1"/>
</dbReference>
<dbReference type="GO" id="GO:0071555">
    <property type="term" value="P:cell wall organization"/>
    <property type="evidence" value="ECO:0007669"/>
    <property type="project" value="UniProtKB-KW"/>
</dbReference>
<protein>
    <submittedName>
        <fullName evidence="16">Penicillin-binding protein 2</fullName>
    </submittedName>
</protein>
<evidence type="ECO:0000256" key="3">
    <source>
        <dbReference type="ARBA" id="ARBA00022475"/>
    </source>
</evidence>
<dbReference type="PANTHER" id="PTHR30627">
    <property type="entry name" value="PEPTIDOGLYCAN D,D-TRANSPEPTIDASE"/>
    <property type="match status" value="1"/>
</dbReference>
<feature type="transmembrane region" description="Helical" evidence="13">
    <location>
        <begin position="6"/>
        <end position="23"/>
    </location>
</feature>
<feature type="domain" description="Penicillin-binding protein transpeptidase" evidence="14">
    <location>
        <begin position="243"/>
        <end position="549"/>
    </location>
</feature>
<keyword evidence="5" id="KW-0645">Protease</keyword>
<dbReference type="GO" id="GO:0008360">
    <property type="term" value="P:regulation of cell shape"/>
    <property type="evidence" value="ECO:0007669"/>
    <property type="project" value="UniProtKB-KW"/>
</dbReference>
<accession>A0A7V0LTW3</accession>
<proteinExistence type="predicted"/>
<dbReference type="Gene3D" id="3.90.1310.10">
    <property type="entry name" value="Penicillin-binding protein 2a (Domain 2)"/>
    <property type="match status" value="1"/>
</dbReference>
<evidence type="ECO:0000256" key="8">
    <source>
        <dbReference type="ARBA" id="ARBA00022960"/>
    </source>
</evidence>
<dbReference type="PANTHER" id="PTHR30627:SF2">
    <property type="entry name" value="PEPTIDOGLYCAN D,D-TRANSPEPTIDASE MRDA"/>
    <property type="match status" value="1"/>
</dbReference>
<keyword evidence="9" id="KW-0573">Peptidoglycan synthesis</keyword>
<feature type="domain" description="Penicillin-binding protein dimerisation" evidence="15">
    <location>
        <begin position="48"/>
        <end position="205"/>
    </location>
</feature>
<dbReference type="Pfam" id="PF00905">
    <property type="entry name" value="Transpeptidase"/>
    <property type="match status" value="1"/>
</dbReference>
<dbReference type="SUPFAM" id="SSF56601">
    <property type="entry name" value="beta-lactamase/transpeptidase-like"/>
    <property type="match status" value="1"/>
</dbReference>
<keyword evidence="11 13" id="KW-0472">Membrane</keyword>
<keyword evidence="7" id="KW-0378">Hydrolase</keyword>
<name>A0A7V0LTW3_UNCW3</name>
<dbReference type="GO" id="GO:0009252">
    <property type="term" value="P:peptidoglycan biosynthetic process"/>
    <property type="evidence" value="ECO:0007669"/>
    <property type="project" value="UniProtKB-KW"/>
</dbReference>
<dbReference type="InterPro" id="IPR050515">
    <property type="entry name" value="Beta-lactam/transpept"/>
</dbReference>
<reference evidence="16" key="1">
    <citation type="journal article" date="2020" name="mSystems">
        <title>Genome- and Community-Level Interaction Insights into Carbon Utilization and Element Cycling Functions of Hydrothermarchaeota in Hydrothermal Sediment.</title>
        <authorList>
            <person name="Zhou Z."/>
            <person name="Liu Y."/>
            <person name="Xu W."/>
            <person name="Pan J."/>
            <person name="Luo Z.H."/>
            <person name="Li M."/>
        </authorList>
    </citation>
    <scope>NUCLEOTIDE SEQUENCE [LARGE SCALE GENOMIC DNA]</scope>
    <source>
        <strain evidence="16">HyVt-28</strain>
    </source>
</reference>
<keyword evidence="10 13" id="KW-1133">Transmembrane helix</keyword>
<evidence type="ECO:0000256" key="4">
    <source>
        <dbReference type="ARBA" id="ARBA00022519"/>
    </source>
</evidence>
<dbReference type="GO" id="GO:0008658">
    <property type="term" value="F:penicillin binding"/>
    <property type="evidence" value="ECO:0007669"/>
    <property type="project" value="InterPro"/>
</dbReference>
<keyword evidence="12" id="KW-0961">Cell wall biogenesis/degradation</keyword>
<evidence type="ECO:0000256" key="5">
    <source>
        <dbReference type="ARBA" id="ARBA00022670"/>
    </source>
</evidence>
<dbReference type="InterPro" id="IPR036138">
    <property type="entry name" value="PBP_dimer_sf"/>
</dbReference>
<evidence type="ECO:0000256" key="1">
    <source>
        <dbReference type="ARBA" id="ARBA00004167"/>
    </source>
</evidence>
<keyword evidence="3" id="KW-1003">Cell membrane</keyword>
<dbReference type="InterPro" id="IPR017790">
    <property type="entry name" value="Penicillin-binding_protein_2"/>
</dbReference>
<dbReference type="Proteomes" id="UP000886381">
    <property type="component" value="Unassembled WGS sequence"/>
</dbReference>
<evidence type="ECO:0000256" key="2">
    <source>
        <dbReference type="ARBA" id="ARBA00004236"/>
    </source>
</evidence>
<dbReference type="InterPro" id="IPR012338">
    <property type="entry name" value="Beta-lactam/transpept-like"/>
</dbReference>
<dbReference type="Gene3D" id="3.40.710.10">
    <property type="entry name" value="DD-peptidase/beta-lactamase superfamily"/>
    <property type="match status" value="1"/>
</dbReference>